<keyword evidence="8" id="KW-0418">Kinase</keyword>
<dbReference type="InterPro" id="IPR050558">
    <property type="entry name" value="PTS_Sugar-Specific_Components"/>
</dbReference>
<feature type="transmembrane region" description="Helical" evidence="13">
    <location>
        <begin position="240"/>
        <end position="265"/>
    </location>
</feature>
<evidence type="ECO:0000256" key="12">
    <source>
        <dbReference type="SAM" id="MobiDB-lite"/>
    </source>
</evidence>
<dbReference type="InterPro" id="IPR001127">
    <property type="entry name" value="PTS_EIIA_1_perm"/>
</dbReference>
<feature type="transmembrane region" description="Helical" evidence="13">
    <location>
        <begin position="114"/>
        <end position="138"/>
    </location>
</feature>
<keyword evidence="2" id="KW-0813">Transport</keyword>
<evidence type="ECO:0000259" key="14">
    <source>
        <dbReference type="PROSITE" id="PS51093"/>
    </source>
</evidence>
<dbReference type="InterPro" id="IPR013013">
    <property type="entry name" value="PTS_EIIC_1"/>
</dbReference>
<dbReference type="InterPro" id="IPR036878">
    <property type="entry name" value="Glu_permease_IIB"/>
</dbReference>
<dbReference type="NCBIfam" id="TIGR00830">
    <property type="entry name" value="PTBA"/>
    <property type="match status" value="1"/>
</dbReference>
<comment type="caution">
    <text evidence="17">The sequence shown here is derived from an EMBL/GenBank/DDBJ whole genome shotgun (WGS) entry which is preliminary data.</text>
</comment>
<dbReference type="InterPro" id="IPR018113">
    <property type="entry name" value="PTrfase_EIIB_Cys"/>
</dbReference>
<feature type="transmembrane region" description="Helical" evidence="13">
    <location>
        <begin position="416"/>
        <end position="442"/>
    </location>
</feature>
<reference evidence="17 18" key="1">
    <citation type="submission" date="2018-11" db="EMBL/GenBank/DDBJ databases">
        <title>Genome sequencing of Paenibacillus sp. KCOM 3021 (= ChDC PVNT-B20).</title>
        <authorList>
            <person name="Kook J.-K."/>
            <person name="Park S.-N."/>
            <person name="Lim Y.K."/>
        </authorList>
    </citation>
    <scope>NUCLEOTIDE SEQUENCE [LARGE SCALE GENOMIC DNA]</scope>
    <source>
        <strain evidence="17 18">KCOM 3021</strain>
    </source>
</reference>
<evidence type="ECO:0000256" key="7">
    <source>
        <dbReference type="ARBA" id="ARBA00022692"/>
    </source>
</evidence>
<evidence type="ECO:0000256" key="4">
    <source>
        <dbReference type="ARBA" id="ARBA00022597"/>
    </source>
</evidence>
<dbReference type="GO" id="GO:0016301">
    <property type="term" value="F:kinase activity"/>
    <property type="evidence" value="ECO:0007669"/>
    <property type="project" value="UniProtKB-KW"/>
</dbReference>
<dbReference type="PROSITE" id="PS51098">
    <property type="entry name" value="PTS_EIIB_TYPE_1"/>
    <property type="match status" value="1"/>
</dbReference>
<evidence type="ECO:0000256" key="13">
    <source>
        <dbReference type="SAM" id="Phobius"/>
    </source>
</evidence>
<feature type="domain" description="PTS EIIC type-1" evidence="16">
    <location>
        <begin position="105"/>
        <end position="458"/>
    </location>
</feature>
<dbReference type="Gene3D" id="2.70.70.10">
    <property type="entry name" value="Glucose Permease (Domain IIA)"/>
    <property type="match status" value="1"/>
</dbReference>
<accession>A0A3P3U7B2</accession>
<keyword evidence="10 13" id="KW-0472">Membrane</keyword>
<dbReference type="GO" id="GO:0009401">
    <property type="term" value="P:phosphoenolpyruvate-dependent sugar phosphotransferase system"/>
    <property type="evidence" value="ECO:0007669"/>
    <property type="project" value="UniProtKB-KW"/>
</dbReference>
<dbReference type="Pfam" id="PF00367">
    <property type="entry name" value="PTS_EIIB"/>
    <property type="match status" value="1"/>
</dbReference>
<sequence>MSNEKLAKDILTSVGGTENVASVVHCATRLRFKLKDAKLADKNQTKNIAGVITVVESGGQYQVVIGNTVGDVYKELVKAGNLGEESGQASSNSGSGGNWFNKAVDIISGIFTPFLGALAASGILKGLLLILTTLGWLSKESGTYMIWYAAADSIFYFLPLAIAVTSARKFGANMFVALAIAGALVYPSIISLYNDKAEVAFFNIPVILMSYTSSVVPIIIAVWFLSILEKYLNKIFHSSIRNFLTPLICIMVIVPLTLIAVGPVGTYVSLGLAQGYTFLYNLSPIVAGIICGAGWQLLVVLGLHWAFIPIMYNNIAVYGSDTLKPLFAPSNFAQSGAALGVLLKTKNPKVKAIAGPAAVSGLFGITEPIIYGISIRYKKPFVWATIGGAIGGAITGAAGSVAIAPGIPGLLSIPLFYGQGFVGFLISIIVAYFFTAIATYFFGFNDAMEKEMVAAKEQTQKQTAGVSEGTPGSQNEEIGSPLSGRIIPLSEVADEAFSSEAMGKGVAIVPEEGKLIAPFSGVVANAFRTGHAIGLISDRGTEILVHIGLDTVKLKGQHFKMHIAEGDRIEKGQLLAEFDVQAIKDLGYDVTTPVIVTNTPAFSDVKTLNVGQVRVHDPLLEVKG</sequence>
<feature type="region of interest" description="Disordered" evidence="12">
    <location>
        <begin position="459"/>
        <end position="481"/>
    </location>
</feature>
<evidence type="ECO:0000256" key="6">
    <source>
        <dbReference type="ARBA" id="ARBA00022683"/>
    </source>
</evidence>
<dbReference type="SUPFAM" id="SSF55604">
    <property type="entry name" value="Glucose permease domain IIB"/>
    <property type="match status" value="1"/>
</dbReference>
<organism evidence="17 18">
    <name type="scientific">Paenibacillus oralis</name>
    <dbReference type="NCBI Taxonomy" id="2490856"/>
    <lineage>
        <taxon>Bacteria</taxon>
        <taxon>Bacillati</taxon>
        <taxon>Bacillota</taxon>
        <taxon>Bacilli</taxon>
        <taxon>Bacillales</taxon>
        <taxon>Paenibacillaceae</taxon>
        <taxon>Paenibacillus</taxon>
    </lineage>
</organism>
<dbReference type="NCBIfam" id="TIGR01995">
    <property type="entry name" value="PTS-II-ABC-beta"/>
    <property type="match status" value="1"/>
</dbReference>
<keyword evidence="7 13" id="KW-0812">Transmembrane</keyword>
<feature type="transmembrane region" description="Helical" evidence="13">
    <location>
        <begin position="199"/>
        <end position="228"/>
    </location>
</feature>
<keyword evidence="3" id="KW-1003">Cell membrane</keyword>
<dbReference type="Proteomes" id="UP000267017">
    <property type="component" value="Unassembled WGS sequence"/>
</dbReference>
<dbReference type="PANTHER" id="PTHR30175:SF1">
    <property type="entry name" value="PTS SYSTEM ARBUTIN-, CELLOBIOSE-, AND SALICIN-SPECIFIC EIIBC COMPONENT-RELATED"/>
    <property type="match status" value="1"/>
</dbReference>
<dbReference type="EMBL" id="RRCN01000001">
    <property type="protein sequence ID" value="RRJ66262.1"/>
    <property type="molecule type" value="Genomic_DNA"/>
</dbReference>
<dbReference type="FunFam" id="3.30.1360.60:FF:000001">
    <property type="entry name" value="PTS system glucose-specific IIBC component PtsG"/>
    <property type="match status" value="1"/>
</dbReference>
<dbReference type="GO" id="GO:0008982">
    <property type="term" value="F:protein-N(PI)-phosphohistidine-sugar phosphotransferase activity"/>
    <property type="evidence" value="ECO:0007669"/>
    <property type="project" value="InterPro"/>
</dbReference>
<feature type="transmembrane region" description="Helical" evidence="13">
    <location>
        <begin position="285"/>
        <end position="308"/>
    </location>
</feature>
<dbReference type="AlphaFoldDB" id="A0A3P3U7B2"/>
<gene>
    <name evidence="17" type="ORF">EHV15_27600</name>
</gene>
<proteinExistence type="predicted"/>
<keyword evidence="9 13" id="KW-1133">Transmembrane helix</keyword>
<dbReference type="Pfam" id="PF00358">
    <property type="entry name" value="PTS_EIIA_1"/>
    <property type="match status" value="1"/>
</dbReference>
<dbReference type="Pfam" id="PF02378">
    <property type="entry name" value="PTS_EIIC"/>
    <property type="match status" value="1"/>
</dbReference>
<keyword evidence="5" id="KW-0808">Transferase</keyword>
<dbReference type="PROSITE" id="PS01035">
    <property type="entry name" value="PTS_EIIB_TYPE_1_CYS"/>
    <property type="match status" value="1"/>
</dbReference>
<feature type="transmembrane region" description="Helical" evidence="13">
    <location>
        <begin position="144"/>
        <end position="163"/>
    </location>
</feature>
<evidence type="ECO:0000259" key="15">
    <source>
        <dbReference type="PROSITE" id="PS51098"/>
    </source>
</evidence>
<evidence type="ECO:0000259" key="16">
    <source>
        <dbReference type="PROSITE" id="PS51103"/>
    </source>
</evidence>
<dbReference type="InterPro" id="IPR003352">
    <property type="entry name" value="PTS_EIIC"/>
</dbReference>
<keyword evidence="6" id="KW-0598">Phosphotransferase system</keyword>
<keyword evidence="18" id="KW-1185">Reference proteome</keyword>
<evidence type="ECO:0000256" key="9">
    <source>
        <dbReference type="ARBA" id="ARBA00022989"/>
    </source>
</evidence>
<dbReference type="PROSITE" id="PS51093">
    <property type="entry name" value="PTS_EIIA_TYPE_1"/>
    <property type="match status" value="1"/>
</dbReference>
<feature type="domain" description="PTS EIIA type-1" evidence="14">
    <location>
        <begin position="494"/>
        <end position="598"/>
    </location>
</feature>
<dbReference type="PROSITE" id="PS00371">
    <property type="entry name" value="PTS_EIIA_TYPE_1_HIS"/>
    <property type="match status" value="1"/>
</dbReference>
<dbReference type="CDD" id="cd00212">
    <property type="entry name" value="PTS_IIB_glc"/>
    <property type="match status" value="1"/>
</dbReference>
<evidence type="ECO:0000256" key="8">
    <source>
        <dbReference type="ARBA" id="ARBA00022777"/>
    </source>
</evidence>
<feature type="transmembrane region" description="Helical" evidence="13">
    <location>
        <begin position="381"/>
        <end position="404"/>
    </location>
</feature>
<evidence type="ECO:0000256" key="11">
    <source>
        <dbReference type="PROSITE-ProRule" id="PRU00421"/>
    </source>
</evidence>
<evidence type="ECO:0000256" key="10">
    <source>
        <dbReference type="ARBA" id="ARBA00023136"/>
    </source>
</evidence>
<dbReference type="GO" id="GO:0090589">
    <property type="term" value="F:protein-phosphocysteine-trehalose phosphotransferase system transporter activity"/>
    <property type="evidence" value="ECO:0007669"/>
    <property type="project" value="TreeGrafter"/>
</dbReference>
<evidence type="ECO:0000256" key="2">
    <source>
        <dbReference type="ARBA" id="ARBA00022448"/>
    </source>
</evidence>
<dbReference type="GO" id="GO:0005886">
    <property type="term" value="C:plasma membrane"/>
    <property type="evidence" value="ECO:0007669"/>
    <property type="project" value="UniProtKB-SubCell"/>
</dbReference>
<dbReference type="PANTHER" id="PTHR30175">
    <property type="entry name" value="PHOSPHOTRANSFERASE SYSTEM TRANSPORT PROTEIN"/>
    <property type="match status" value="1"/>
</dbReference>
<dbReference type="SUPFAM" id="SSF51261">
    <property type="entry name" value="Duplicated hybrid motif"/>
    <property type="match status" value="1"/>
</dbReference>
<evidence type="ECO:0000256" key="1">
    <source>
        <dbReference type="ARBA" id="ARBA00004651"/>
    </source>
</evidence>
<dbReference type="FunFam" id="2.70.70.10:FF:000001">
    <property type="entry name" value="PTS system glucose-specific IIA component"/>
    <property type="match status" value="1"/>
</dbReference>
<name>A0A3P3U7B2_9BACL</name>
<dbReference type="InterPro" id="IPR011055">
    <property type="entry name" value="Dup_hybrid_motif"/>
</dbReference>
<feature type="transmembrane region" description="Helical" evidence="13">
    <location>
        <begin position="175"/>
        <end position="193"/>
    </location>
</feature>
<dbReference type="RefSeq" id="WP_128634052.1">
    <property type="nucleotide sequence ID" value="NZ_RRCN01000001.1"/>
</dbReference>
<dbReference type="PROSITE" id="PS51103">
    <property type="entry name" value="PTS_EIIC_TYPE_1"/>
    <property type="match status" value="1"/>
</dbReference>
<evidence type="ECO:0000313" key="18">
    <source>
        <dbReference type="Proteomes" id="UP000267017"/>
    </source>
</evidence>
<feature type="domain" description="PTS EIIB type-1" evidence="15">
    <location>
        <begin position="4"/>
        <end position="86"/>
    </location>
</feature>
<dbReference type="InterPro" id="IPR011297">
    <property type="entry name" value="PTS_IIABC_b_glu"/>
</dbReference>
<evidence type="ECO:0000313" key="17">
    <source>
        <dbReference type="EMBL" id="RRJ66262.1"/>
    </source>
</evidence>
<feature type="active site" description="Phosphocysteine intermediate; for EIIB activity" evidence="11">
    <location>
        <position position="26"/>
    </location>
</feature>
<dbReference type="Gene3D" id="3.30.1360.60">
    <property type="entry name" value="Glucose permease domain IIB"/>
    <property type="match status" value="1"/>
</dbReference>
<dbReference type="GO" id="GO:0015771">
    <property type="term" value="P:trehalose transport"/>
    <property type="evidence" value="ECO:0007669"/>
    <property type="project" value="TreeGrafter"/>
</dbReference>
<protein>
    <submittedName>
        <fullName evidence="17">PTS beta-glucoside transporter subunit IIABC</fullName>
    </submittedName>
</protein>
<keyword evidence="4" id="KW-0762">Sugar transport</keyword>
<feature type="compositionally biased region" description="Polar residues" evidence="12">
    <location>
        <begin position="460"/>
        <end position="477"/>
    </location>
</feature>
<evidence type="ECO:0000256" key="5">
    <source>
        <dbReference type="ARBA" id="ARBA00022679"/>
    </source>
</evidence>
<evidence type="ECO:0000256" key="3">
    <source>
        <dbReference type="ARBA" id="ARBA00022475"/>
    </source>
</evidence>
<dbReference type="OrthoDB" id="9769191at2"/>
<comment type="subcellular location">
    <subcellularLocation>
        <location evidence="1">Cell membrane</location>
        <topology evidence="1">Multi-pass membrane protein</topology>
    </subcellularLocation>
</comment>
<dbReference type="InterPro" id="IPR001996">
    <property type="entry name" value="PTS_IIB_1"/>
</dbReference>